<feature type="region of interest" description="Disordered" evidence="1">
    <location>
        <begin position="256"/>
        <end position="275"/>
    </location>
</feature>
<feature type="compositionally biased region" description="Gly residues" evidence="1">
    <location>
        <begin position="402"/>
        <end position="430"/>
    </location>
</feature>
<evidence type="ECO:0000256" key="1">
    <source>
        <dbReference type="SAM" id="MobiDB-lite"/>
    </source>
</evidence>
<protein>
    <submittedName>
        <fullName evidence="2">PGRS family protein</fullName>
    </submittedName>
</protein>
<keyword evidence="3" id="KW-1185">Reference proteome</keyword>
<gene>
    <name evidence="2" type="ORF">POL72_41910</name>
</gene>
<name>A0ABT5CFE3_9BACT</name>
<dbReference type="EMBL" id="JAQNDK010000005">
    <property type="protein sequence ID" value="MDC0684353.1"/>
    <property type="molecule type" value="Genomic_DNA"/>
</dbReference>
<reference evidence="2 3" key="1">
    <citation type="submission" date="2023-01" db="EMBL/GenBank/DDBJ databases">
        <title>Minimal conservation of predation-associated metabolite biosynthetic gene clusters underscores biosynthetic potential of Myxococcota including descriptions for ten novel species: Archangium lansinium sp. nov., Myxococcus landrumus sp. nov., Nannocystis bai.</title>
        <authorList>
            <person name="Ahearne A."/>
            <person name="Stevens C."/>
            <person name="Dowd S."/>
        </authorList>
    </citation>
    <scope>NUCLEOTIDE SEQUENCE [LARGE SCALE GENOMIC DNA]</scope>
    <source>
        <strain evidence="2 3">WIWO2</strain>
    </source>
</reference>
<comment type="caution">
    <text evidence="2">The sequence shown here is derived from an EMBL/GenBank/DDBJ whole genome shotgun (WGS) entry which is preliminary data.</text>
</comment>
<evidence type="ECO:0000313" key="2">
    <source>
        <dbReference type="EMBL" id="MDC0684353.1"/>
    </source>
</evidence>
<dbReference type="RefSeq" id="WP_272102477.1">
    <property type="nucleotide sequence ID" value="NZ_JAQNDK010000005.1"/>
</dbReference>
<evidence type="ECO:0000313" key="3">
    <source>
        <dbReference type="Proteomes" id="UP001217485"/>
    </source>
</evidence>
<sequence>MSSGCASFWSDIAGDCEEMLTCEHFRPTASSGSGPHAGCVPSESADAVSDACGVFVAASGNDGSAGTKAEPVKTLTEAIARAADQRTAVYACAEAFAEVVEVPASATLFGGLDCANGWRWIGEEKKTIVAPGVEAIPLKLVRGEGAMRIEDFSVRASDAQAAGSSSIAVLAAGATVELTRCELIAGNGANGADGEDAPSEAAMQGPRGEDGASACSDLDASGAPDETLAGGAQVESVCGDGALSIGGAGGVGNVSNGSDGATSQGTAETARGGLGESVTGAWDCAGAEPNGGGDAGVSGGAGDAGVGASGNGTLSASGYAGVSGGAGGAGKPGQGGGGGGGAKGGAICPGAATGAGASGGSGGAGGCGGLPGRGGGAGGASIPLVSVEGKVTLTDCSLKAGSGGKGGAGGDLQPGGSGGVGGLGGMGVGGSNPACDGGRGGKGGNGGPGGGGLGGPSLAIAFRGEPVKQEGKTVLMAGTPGAGGPGGSNNVASNGGADGVTAAERELP</sequence>
<feature type="compositionally biased region" description="Gly residues" evidence="1">
    <location>
        <begin position="437"/>
        <end position="455"/>
    </location>
</feature>
<dbReference type="Proteomes" id="UP001217485">
    <property type="component" value="Unassembled WGS sequence"/>
</dbReference>
<organism evidence="2 3">
    <name type="scientific">Sorangium atrum</name>
    <dbReference type="NCBI Taxonomy" id="2995308"/>
    <lineage>
        <taxon>Bacteria</taxon>
        <taxon>Pseudomonadati</taxon>
        <taxon>Myxococcota</taxon>
        <taxon>Polyangia</taxon>
        <taxon>Polyangiales</taxon>
        <taxon>Polyangiaceae</taxon>
        <taxon>Sorangium</taxon>
    </lineage>
</organism>
<accession>A0ABT5CFE3</accession>
<feature type="region of interest" description="Disordered" evidence="1">
    <location>
        <begin position="402"/>
        <end position="508"/>
    </location>
</feature>
<proteinExistence type="predicted"/>
<feature type="region of interest" description="Disordered" evidence="1">
    <location>
        <begin position="187"/>
        <end position="227"/>
    </location>
</feature>